<name>A0A1G6HA70_9BURK</name>
<evidence type="ECO:0000259" key="11">
    <source>
        <dbReference type="PROSITE" id="PS52015"/>
    </source>
</evidence>
<feature type="region of interest" description="Disordered" evidence="10">
    <location>
        <begin position="136"/>
        <end position="188"/>
    </location>
</feature>
<dbReference type="RefSeq" id="WP_143189168.1">
    <property type="nucleotide sequence ID" value="NZ_FMYQ01000002.1"/>
</dbReference>
<keyword evidence="7" id="KW-0653">Protein transport</keyword>
<keyword evidence="9" id="KW-0472">Membrane</keyword>
<evidence type="ECO:0000256" key="9">
    <source>
        <dbReference type="ARBA" id="ARBA00023136"/>
    </source>
</evidence>
<dbReference type="GO" id="GO:0098797">
    <property type="term" value="C:plasma membrane protein complex"/>
    <property type="evidence" value="ECO:0007669"/>
    <property type="project" value="TreeGrafter"/>
</dbReference>
<feature type="compositionally biased region" description="Low complexity" evidence="10">
    <location>
        <begin position="152"/>
        <end position="171"/>
    </location>
</feature>
<keyword evidence="5" id="KW-0997">Cell inner membrane</keyword>
<dbReference type="STRING" id="416944.SAMN05421548_102103"/>
<dbReference type="PROSITE" id="PS52015">
    <property type="entry name" value="TONB_CTD"/>
    <property type="match status" value="1"/>
</dbReference>
<keyword evidence="4" id="KW-1003">Cell membrane</keyword>
<feature type="compositionally biased region" description="Pro residues" evidence="10">
    <location>
        <begin position="136"/>
        <end position="151"/>
    </location>
</feature>
<dbReference type="Pfam" id="PF03544">
    <property type="entry name" value="TonB_C"/>
    <property type="match status" value="1"/>
</dbReference>
<dbReference type="PANTHER" id="PTHR33446:SF2">
    <property type="entry name" value="PROTEIN TONB"/>
    <property type="match status" value="1"/>
</dbReference>
<evidence type="ECO:0000313" key="12">
    <source>
        <dbReference type="EMBL" id="SDB91187.1"/>
    </source>
</evidence>
<dbReference type="InterPro" id="IPR051045">
    <property type="entry name" value="TonB-dependent_transducer"/>
</dbReference>
<comment type="similarity">
    <text evidence="2">Belongs to the TonB family.</text>
</comment>
<reference evidence="13" key="1">
    <citation type="submission" date="2016-09" db="EMBL/GenBank/DDBJ databases">
        <authorList>
            <person name="Varghese N."/>
            <person name="Submissions S."/>
        </authorList>
    </citation>
    <scope>NUCLEOTIDE SEQUENCE [LARGE SCALE GENOMIC DNA]</scope>
    <source>
        <strain evidence="13">TNe-862</strain>
    </source>
</reference>
<keyword evidence="6" id="KW-0812">Transmembrane</keyword>
<evidence type="ECO:0000256" key="5">
    <source>
        <dbReference type="ARBA" id="ARBA00022519"/>
    </source>
</evidence>
<dbReference type="Proteomes" id="UP000198908">
    <property type="component" value="Unassembled WGS sequence"/>
</dbReference>
<accession>A0A1G6HA70</accession>
<dbReference type="SUPFAM" id="SSF74653">
    <property type="entry name" value="TolA/TonB C-terminal domain"/>
    <property type="match status" value="1"/>
</dbReference>
<sequence length="308" mass="32588">MAWNLLNVAGLPLVVKAAGLSLYRLMRLGRKDFPMSTLTFGQGDGRAAARVMRRRALALRQVSQIAPVASTSISMWQPTRVDFARPDWRVVSGVALLAIALHAAIAWRVTHTPLAHAQPAVLRPVEVILQVTPPKPLPETVTPPKPLPQKPLPQKAAPPARPRAAPVRPTVAPRPAPAPSTPVVAQPAQNAPAPNAVAVAPTTPAPVVAPASPEPVTEPSGDADYLHNPAPVYPPVAQDQGWEGHVVLRVHVLASGRPDSVSVAVSSGRKMLDEAALKAVSNWSFVPARRGATATDGWVKVPIDFRLG</sequence>
<evidence type="ECO:0000256" key="7">
    <source>
        <dbReference type="ARBA" id="ARBA00022927"/>
    </source>
</evidence>
<gene>
    <name evidence="12" type="ORF">SAMN05421548_102103</name>
</gene>
<dbReference type="AlphaFoldDB" id="A0A1G6HA70"/>
<dbReference type="GO" id="GO:0031992">
    <property type="term" value="F:energy transducer activity"/>
    <property type="evidence" value="ECO:0007669"/>
    <property type="project" value="TreeGrafter"/>
</dbReference>
<evidence type="ECO:0000256" key="2">
    <source>
        <dbReference type="ARBA" id="ARBA00006555"/>
    </source>
</evidence>
<keyword evidence="8" id="KW-1133">Transmembrane helix</keyword>
<dbReference type="Gene3D" id="3.30.1150.10">
    <property type="match status" value="1"/>
</dbReference>
<dbReference type="PANTHER" id="PTHR33446">
    <property type="entry name" value="PROTEIN TONB-RELATED"/>
    <property type="match status" value="1"/>
</dbReference>
<dbReference type="EMBL" id="FMYQ01000002">
    <property type="protein sequence ID" value="SDB91187.1"/>
    <property type="molecule type" value="Genomic_DNA"/>
</dbReference>
<evidence type="ECO:0000256" key="4">
    <source>
        <dbReference type="ARBA" id="ARBA00022475"/>
    </source>
</evidence>
<proteinExistence type="inferred from homology"/>
<dbReference type="InterPro" id="IPR037682">
    <property type="entry name" value="TonB_C"/>
</dbReference>
<protein>
    <submittedName>
        <fullName evidence="12">Protein TonB</fullName>
    </submittedName>
</protein>
<dbReference type="InterPro" id="IPR006260">
    <property type="entry name" value="TonB/TolA_C"/>
</dbReference>
<dbReference type="GO" id="GO:0055085">
    <property type="term" value="P:transmembrane transport"/>
    <property type="evidence" value="ECO:0007669"/>
    <property type="project" value="InterPro"/>
</dbReference>
<organism evidence="12 13">
    <name type="scientific">Paraburkholderia lycopersici</name>
    <dbReference type="NCBI Taxonomy" id="416944"/>
    <lineage>
        <taxon>Bacteria</taxon>
        <taxon>Pseudomonadati</taxon>
        <taxon>Pseudomonadota</taxon>
        <taxon>Betaproteobacteria</taxon>
        <taxon>Burkholderiales</taxon>
        <taxon>Burkholderiaceae</taxon>
        <taxon>Paraburkholderia</taxon>
    </lineage>
</organism>
<evidence type="ECO:0000256" key="8">
    <source>
        <dbReference type="ARBA" id="ARBA00022989"/>
    </source>
</evidence>
<evidence type="ECO:0000256" key="3">
    <source>
        <dbReference type="ARBA" id="ARBA00022448"/>
    </source>
</evidence>
<keyword evidence="3" id="KW-0813">Transport</keyword>
<dbReference type="OrthoDB" id="9792439at2"/>
<evidence type="ECO:0000256" key="6">
    <source>
        <dbReference type="ARBA" id="ARBA00022692"/>
    </source>
</evidence>
<feature type="domain" description="TonB C-terminal" evidence="11">
    <location>
        <begin position="218"/>
        <end position="308"/>
    </location>
</feature>
<comment type="subcellular location">
    <subcellularLocation>
        <location evidence="1">Cell inner membrane</location>
        <topology evidence="1">Single-pass membrane protein</topology>
        <orientation evidence="1">Periplasmic side</orientation>
    </subcellularLocation>
</comment>
<keyword evidence="13" id="KW-1185">Reference proteome</keyword>
<evidence type="ECO:0000256" key="1">
    <source>
        <dbReference type="ARBA" id="ARBA00004383"/>
    </source>
</evidence>
<dbReference type="GO" id="GO:0015031">
    <property type="term" value="P:protein transport"/>
    <property type="evidence" value="ECO:0007669"/>
    <property type="project" value="UniProtKB-KW"/>
</dbReference>
<evidence type="ECO:0000256" key="10">
    <source>
        <dbReference type="SAM" id="MobiDB-lite"/>
    </source>
</evidence>
<evidence type="ECO:0000313" key="13">
    <source>
        <dbReference type="Proteomes" id="UP000198908"/>
    </source>
</evidence>
<dbReference type="NCBIfam" id="TIGR01352">
    <property type="entry name" value="tonB_Cterm"/>
    <property type="match status" value="1"/>
</dbReference>